<dbReference type="AlphaFoldDB" id="A0A2M9CAJ5"/>
<feature type="chain" id="PRO_5014974173" description="Lipoprotein" evidence="2">
    <location>
        <begin position="24"/>
        <end position="125"/>
    </location>
</feature>
<evidence type="ECO:0008006" key="5">
    <source>
        <dbReference type="Google" id="ProtNLM"/>
    </source>
</evidence>
<feature type="compositionally biased region" description="Basic and acidic residues" evidence="1">
    <location>
        <begin position="53"/>
        <end position="69"/>
    </location>
</feature>
<dbReference type="RefSeq" id="WP_100376547.1">
    <property type="nucleotide sequence ID" value="NZ_PGFD01000001.1"/>
</dbReference>
<organism evidence="3 4">
    <name type="scientific">Chryseobacterium geocarposphaerae</name>
    <dbReference type="NCBI Taxonomy" id="1416776"/>
    <lineage>
        <taxon>Bacteria</taxon>
        <taxon>Pseudomonadati</taxon>
        <taxon>Bacteroidota</taxon>
        <taxon>Flavobacteriia</taxon>
        <taxon>Flavobacteriales</taxon>
        <taxon>Weeksellaceae</taxon>
        <taxon>Chryseobacterium group</taxon>
        <taxon>Chryseobacterium</taxon>
    </lineage>
</organism>
<evidence type="ECO:0000256" key="2">
    <source>
        <dbReference type="SAM" id="SignalP"/>
    </source>
</evidence>
<accession>A0A2M9CAJ5</accession>
<dbReference type="EMBL" id="PGFD01000001">
    <property type="protein sequence ID" value="PJJ67868.1"/>
    <property type="molecule type" value="Genomic_DNA"/>
</dbReference>
<feature type="region of interest" description="Disordered" evidence="1">
    <location>
        <begin position="43"/>
        <end position="69"/>
    </location>
</feature>
<dbReference type="PROSITE" id="PS51257">
    <property type="entry name" value="PROKAR_LIPOPROTEIN"/>
    <property type="match status" value="1"/>
</dbReference>
<evidence type="ECO:0000313" key="4">
    <source>
        <dbReference type="Proteomes" id="UP000228740"/>
    </source>
</evidence>
<keyword evidence="2" id="KW-0732">Signal</keyword>
<keyword evidence="4" id="KW-1185">Reference proteome</keyword>
<feature type="signal peptide" evidence="2">
    <location>
        <begin position="1"/>
        <end position="23"/>
    </location>
</feature>
<sequence>MKKHLLLSAFLILGLTSCSNERAAIDNVESMKSPEMENFNKALRSVNQPKNRPTAEERKQHSLEMSDSRKELLVPASKDLILSTGISEKEMMRQTGGDKTKIIVWANKIYFEKKKQINRSLKLEN</sequence>
<evidence type="ECO:0000256" key="1">
    <source>
        <dbReference type="SAM" id="MobiDB-lite"/>
    </source>
</evidence>
<protein>
    <recommendedName>
        <fullName evidence="5">Lipoprotein</fullName>
    </recommendedName>
</protein>
<gene>
    <name evidence="3" type="ORF">CLV73_1887</name>
</gene>
<name>A0A2M9CAJ5_9FLAO</name>
<evidence type="ECO:0000313" key="3">
    <source>
        <dbReference type="EMBL" id="PJJ67868.1"/>
    </source>
</evidence>
<dbReference type="OrthoDB" id="1256992at2"/>
<reference evidence="3 4" key="1">
    <citation type="submission" date="2017-11" db="EMBL/GenBank/DDBJ databases">
        <title>Genomic Encyclopedia of Archaeal and Bacterial Type Strains, Phase II (KMG-II): From Individual Species to Whole Genera.</title>
        <authorList>
            <person name="Goeker M."/>
        </authorList>
    </citation>
    <scope>NUCLEOTIDE SEQUENCE [LARGE SCALE GENOMIC DNA]</scope>
    <source>
        <strain evidence="3 4">DSM 27617</strain>
    </source>
</reference>
<dbReference type="Proteomes" id="UP000228740">
    <property type="component" value="Unassembled WGS sequence"/>
</dbReference>
<comment type="caution">
    <text evidence="3">The sequence shown here is derived from an EMBL/GenBank/DDBJ whole genome shotgun (WGS) entry which is preliminary data.</text>
</comment>
<proteinExistence type="predicted"/>